<feature type="compositionally biased region" description="Gly residues" evidence="1">
    <location>
        <begin position="226"/>
        <end position="240"/>
    </location>
</feature>
<dbReference type="EMBL" id="ML977346">
    <property type="protein sequence ID" value="KAF2108671.1"/>
    <property type="molecule type" value="Genomic_DNA"/>
</dbReference>
<proteinExistence type="predicted"/>
<organism evidence="3 4">
    <name type="scientific">Lophiotrema nucula</name>
    <dbReference type="NCBI Taxonomy" id="690887"/>
    <lineage>
        <taxon>Eukaryota</taxon>
        <taxon>Fungi</taxon>
        <taxon>Dikarya</taxon>
        <taxon>Ascomycota</taxon>
        <taxon>Pezizomycotina</taxon>
        <taxon>Dothideomycetes</taxon>
        <taxon>Pleosporomycetidae</taxon>
        <taxon>Pleosporales</taxon>
        <taxon>Lophiotremataceae</taxon>
        <taxon>Lophiotrema</taxon>
    </lineage>
</organism>
<accession>A0A6A5YR98</accession>
<feature type="region of interest" description="Disordered" evidence="1">
    <location>
        <begin position="193"/>
        <end position="291"/>
    </location>
</feature>
<dbReference type="OrthoDB" id="3800696at2759"/>
<feature type="compositionally biased region" description="Basic and acidic residues" evidence="1">
    <location>
        <begin position="208"/>
        <end position="220"/>
    </location>
</feature>
<evidence type="ECO:0000256" key="1">
    <source>
        <dbReference type="SAM" id="MobiDB-lite"/>
    </source>
</evidence>
<name>A0A6A5YR98_9PLEO</name>
<evidence type="ECO:0000313" key="4">
    <source>
        <dbReference type="Proteomes" id="UP000799770"/>
    </source>
</evidence>
<dbReference type="Proteomes" id="UP000799770">
    <property type="component" value="Unassembled WGS sequence"/>
</dbReference>
<evidence type="ECO:0000313" key="3">
    <source>
        <dbReference type="EMBL" id="KAF2108671.1"/>
    </source>
</evidence>
<feature type="compositionally biased region" description="Basic and acidic residues" evidence="1">
    <location>
        <begin position="254"/>
        <end position="264"/>
    </location>
</feature>
<protein>
    <submittedName>
        <fullName evidence="3">Uncharacterized protein</fullName>
    </submittedName>
</protein>
<evidence type="ECO:0000256" key="2">
    <source>
        <dbReference type="SAM" id="Phobius"/>
    </source>
</evidence>
<keyword evidence="2" id="KW-0812">Transmembrane</keyword>
<gene>
    <name evidence="3" type="ORF">BDV96DRAFT_605431</name>
</gene>
<keyword evidence="4" id="KW-1185">Reference proteome</keyword>
<dbReference type="AlphaFoldDB" id="A0A6A5YR98"/>
<sequence>MPPYPAPTVFMPTRTAHNVVRAETTIPPEVIAYTSTFGIYSPWDCPTGTYFAGDQLPPKHQLSPLHNLSLRHHHRERPVQYDVFGVGCSIFVRDGHYFRDGGGSEAEDVSRVLALLDGWELEGDWKAVRTPPTTLASTATATSTTTTTTPATTGGSSILHGGKLAAVIVCATLGAVIAVAACIWAYKRHVRKQTHKEDPRIATQLTSGRRDTGAAEERVNADGWEIGEGAGPGGARGGQIGDNSRGSELFLKAETSHDVDHKETMPVAGSSSDAQNAARSEKRDGMLPVIV</sequence>
<keyword evidence="2" id="KW-0472">Membrane</keyword>
<feature type="compositionally biased region" description="Polar residues" evidence="1">
    <location>
        <begin position="269"/>
        <end position="278"/>
    </location>
</feature>
<reference evidence="3" key="1">
    <citation type="journal article" date="2020" name="Stud. Mycol.">
        <title>101 Dothideomycetes genomes: a test case for predicting lifestyles and emergence of pathogens.</title>
        <authorList>
            <person name="Haridas S."/>
            <person name="Albert R."/>
            <person name="Binder M."/>
            <person name="Bloem J."/>
            <person name="Labutti K."/>
            <person name="Salamov A."/>
            <person name="Andreopoulos B."/>
            <person name="Baker S."/>
            <person name="Barry K."/>
            <person name="Bills G."/>
            <person name="Bluhm B."/>
            <person name="Cannon C."/>
            <person name="Castanera R."/>
            <person name="Culley D."/>
            <person name="Daum C."/>
            <person name="Ezra D."/>
            <person name="Gonzalez J."/>
            <person name="Henrissat B."/>
            <person name="Kuo A."/>
            <person name="Liang C."/>
            <person name="Lipzen A."/>
            <person name="Lutzoni F."/>
            <person name="Magnuson J."/>
            <person name="Mondo S."/>
            <person name="Nolan M."/>
            <person name="Ohm R."/>
            <person name="Pangilinan J."/>
            <person name="Park H.-J."/>
            <person name="Ramirez L."/>
            <person name="Alfaro M."/>
            <person name="Sun H."/>
            <person name="Tritt A."/>
            <person name="Yoshinaga Y."/>
            <person name="Zwiers L.-H."/>
            <person name="Turgeon B."/>
            <person name="Goodwin S."/>
            <person name="Spatafora J."/>
            <person name="Crous P."/>
            <person name="Grigoriev I."/>
        </authorList>
    </citation>
    <scope>NUCLEOTIDE SEQUENCE</scope>
    <source>
        <strain evidence="3">CBS 627.86</strain>
    </source>
</reference>
<feature type="transmembrane region" description="Helical" evidence="2">
    <location>
        <begin position="164"/>
        <end position="186"/>
    </location>
</feature>
<keyword evidence="2" id="KW-1133">Transmembrane helix</keyword>